<dbReference type="InterPro" id="IPR001387">
    <property type="entry name" value="Cro/C1-type_HTH"/>
</dbReference>
<name>A0A410VI50_9BRAD</name>
<dbReference type="Gene3D" id="1.10.260.40">
    <property type="entry name" value="lambda repressor-like DNA-binding domains"/>
    <property type="match status" value="1"/>
</dbReference>
<dbReference type="Proteomes" id="UP000625079">
    <property type="component" value="Unassembled WGS sequence"/>
</dbReference>
<feature type="domain" description="HTH cro/C1-type" evidence="1">
    <location>
        <begin position="62"/>
        <end position="115"/>
    </location>
</feature>
<evidence type="ECO:0000313" key="3">
    <source>
        <dbReference type="EMBL" id="QOZ64577.1"/>
    </source>
</evidence>
<reference evidence="2" key="1">
    <citation type="journal article" date="2014" name="Int. J. Syst. Evol. Microbiol.">
        <title>Complete genome sequence of Corynebacterium casei LMG S-19264T (=DSM 44701T), isolated from a smear-ripened cheese.</title>
        <authorList>
            <consortium name="US DOE Joint Genome Institute (JGI-PGF)"/>
            <person name="Walter F."/>
            <person name="Albersmeier A."/>
            <person name="Kalinowski J."/>
            <person name="Ruckert C."/>
        </authorList>
    </citation>
    <scope>NUCLEOTIDE SEQUENCE</scope>
    <source>
        <strain evidence="2">CGMCC 1.15034</strain>
    </source>
</reference>
<dbReference type="RefSeq" id="WP_074274398.1">
    <property type="nucleotide sequence ID" value="NZ_BMHC01000007.1"/>
</dbReference>
<geneLocation type="plasmid" evidence="3 4">
    <name>unnamed</name>
</geneLocation>
<sequence length="124" mass="13700">MKATLIIIQNQADHEAAKALVGKLMQSNEAADRARMVAQARLIEAYERARWPRKAPPLPDLLTYLVEQHGLTRADLVPLLGTASRVSEVMSGKRELSMTMVKRLRERFHIPADLLISASGSVAA</sequence>
<dbReference type="EMBL" id="CP030058">
    <property type="protein sequence ID" value="QOZ64577.1"/>
    <property type="molecule type" value="Genomic_DNA"/>
</dbReference>
<dbReference type="AlphaFoldDB" id="A0A410VI50"/>
<proteinExistence type="predicted"/>
<dbReference type="SUPFAM" id="SSF47413">
    <property type="entry name" value="lambda repressor-like DNA-binding domains"/>
    <property type="match status" value="1"/>
</dbReference>
<evidence type="ECO:0000313" key="4">
    <source>
        <dbReference type="Proteomes" id="UP000593880"/>
    </source>
</evidence>
<dbReference type="GO" id="GO:0001046">
    <property type="term" value="F:core promoter sequence-specific DNA binding"/>
    <property type="evidence" value="ECO:0007669"/>
    <property type="project" value="TreeGrafter"/>
</dbReference>
<dbReference type="PANTHER" id="PTHR40455:SF1">
    <property type="entry name" value="ANTITOXIN HIGA"/>
    <property type="match status" value="1"/>
</dbReference>
<accession>A0A410VI50</accession>
<dbReference type="InterPro" id="IPR039060">
    <property type="entry name" value="Antitox_HigA"/>
</dbReference>
<dbReference type="InterPro" id="IPR010982">
    <property type="entry name" value="Lambda_DNA-bd_dom_sf"/>
</dbReference>
<dbReference type="PANTHER" id="PTHR40455">
    <property type="entry name" value="ANTITOXIN HIGA"/>
    <property type="match status" value="1"/>
</dbReference>
<dbReference type="GO" id="GO:0006355">
    <property type="term" value="P:regulation of DNA-templated transcription"/>
    <property type="evidence" value="ECO:0007669"/>
    <property type="project" value="InterPro"/>
</dbReference>
<keyword evidence="4" id="KW-1185">Reference proteome</keyword>
<evidence type="ECO:0000313" key="2">
    <source>
        <dbReference type="EMBL" id="GGI25655.1"/>
    </source>
</evidence>
<keyword evidence="3" id="KW-0614">Plasmid</keyword>
<dbReference type="EMBL" id="BMHC01000007">
    <property type="protein sequence ID" value="GGI25655.1"/>
    <property type="molecule type" value="Genomic_DNA"/>
</dbReference>
<gene>
    <name evidence="2" type="ORF">GCM10010987_35460</name>
    <name evidence="3" type="ORF">XH86_38680</name>
</gene>
<reference evidence="2" key="3">
    <citation type="submission" date="2022-12" db="EMBL/GenBank/DDBJ databases">
        <authorList>
            <person name="Sun Q."/>
            <person name="Zhou Y."/>
        </authorList>
    </citation>
    <scope>NUCLEOTIDE SEQUENCE</scope>
    <source>
        <strain evidence="2">CGMCC 1.15034</strain>
    </source>
</reference>
<reference evidence="3 4" key="2">
    <citation type="submission" date="2018-06" db="EMBL/GenBank/DDBJ databases">
        <title>Comparative genomics of rhizobia nodulating Arachis hypogaea in China.</title>
        <authorList>
            <person name="Li Y."/>
        </authorList>
    </citation>
    <scope>NUCLEOTIDE SEQUENCE [LARGE SCALE GENOMIC DNA]</scope>
    <source>
        <strain evidence="3 4">CCBAU 51658</strain>
        <plasmid evidence="3 4">unnamed</plasmid>
    </source>
</reference>
<dbReference type="Proteomes" id="UP000593880">
    <property type="component" value="Plasmid unnamed"/>
</dbReference>
<dbReference type="PROSITE" id="PS50943">
    <property type="entry name" value="HTH_CROC1"/>
    <property type="match status" value="1"/>
</dbReference>
<protein>
    <submittedName>
        <fullName evidence="2 3">Transcriptional regulator</fullName>
    </submittedName>
</protein>
<evidence type="ECO:0000259" key="1">
    <source>
        <dbReference type="PROSITE" id="PS50943"/>
    </source>
</evidence>
<organism evidence="2 5">
    <name type="scientific">Bradyrhizobium guangdongense</name>
    <dbReference type="NCBI Taxonomy" id="1325090"/>
    <lineage>
        <taxon>Bacteria</taxon>
        <taxon>Pseudomonadati</taxon>
        <taxon>Pseudomonadota</taxon>
        <taxon>Alphaproteobacteria</taxon>
        <taxon>Hyphomicrobiales</taxon>
        <taxon>Nitrobacteraceae</taxon>
        <taxon>Bradyrhizobium</taxon>
    </lineage>
</organism>
<dbReference type="OrthoDB" id="9796786at2"/>
<evidence type="ECO:0000313" key="5">
    <source>
        <dbReference type="Proteomes" id="UP000625079"/>
    </source>
</evidence>